<dbReference type="InterPro" id="IPR023198">
    <property type="entry name" value="PGP-like_dom2"/>
</dbReference>
<comment type="caution">
    <text evidence="1">The sequence shown here is derived from an EMBL/GenBank/DDBJ whole genome shotgun (WGS) entry which is preliminary data.</text>
</comment>
<dbReference type="NCBIfam" id="TIGR01549">
    <property type="entry name" value="HAD-SF-IA-v1"/>
    <property type="match status" value="1"/>
</dbReference>
<organism evidence="1 2">
    <name type="scientific">Sporocytophaga myxococcoides</name>
    <dbReference type="NCBI Taxonomy" id="153721"/>
    <lineage>
        <taxon>Bacteria</taxon>
        <taxon>Pseudomonadati</taxon>
        <taxon>Bacteroidota</taxon>
        <taxon>Cytophagia</taxon>
        <taxon>Cytophagales</taxon>
        <taxon>Cytophagaceae</taxon>
        <taxon>Sporocytophaga</taxon>
    </lineage>
</organism>
<name>A0A098LN46_9BACT</name>
<dbReference type="PANTHER" id="PTHR18901">
    <property type="entry name" value="2-DEOXYGLUCOSE-6-PHOSPHATE PHOSPHATASE 2"/>
    <property type="match status" value="1"/>
</dbReference>
<dbReference type="Pfam" id="PF13419">
    <property type="entry name" value="HAD_2"/>
    <property type="match status" value="1"/>
</dbReference>
<evidence type="ECO:0000313" key="1">
    <source>
        <dbReference type="EMBL" id="GAL87732.1"/>
    </source>
</evidence>
<dbReference type="AlphaFoldDB" id="A0A098LN46"/>
<accession>A0A098LN46</accession>
<dbReference type="EMBL" id="BBLT01000016">
    <property type="protein sequence ID" value="GAL87732.1"/>
    <property type="molecule type" value="Genomic_DNA"/>
</dbReference>
<dbReference type="SFLD" id="SFLDS00003">
    <property type="entry name" value="Haloacid_Dehalogenase"/>
    <property type="match status" value="1"/>
</dbReference>
<dbReference type="OrthoDB" id="9797743at2"/>
<dbReference type="SFLD" id="SFLDG01135">
    <property type="entry name" value="C1.5.6:_HAD__Beta-PGM__Phospha"/>
    <property type="match status" value="1"/>
</dbReference>
<keyword evidence="2" id="KW-1185">Reference proteome</keyword>
<dbReference type="InterPro" id="IPR023214">
    <property type="entry name" value="HAD_sf"/>
</dbReference>
<dbReference type="PANTHER" id="PTHR18901:SF38">
    <property type="entry name" value="PSEUDOURIDINE-5'-PHOSPHATASE"/>
    <property type="match status" value="1"/>
</dbReference>
<dbReference type="eggNOG" id="COG0637">
    <property type="taxonomic scope" value="Bacteria"/>
</dbReference>
<dbReference type="PRINTS" id="PR00413">
    <property type="entry name" value="HADHALOGNASE"/>
</dbReference>
<dbReference type="InterPro" id="IPR036412">
    <property type="entry name" value="HAD-like_sf"/>
</dbReference>
<sequence length="218" mass="24565">MIKAVIFDMDGILIDSEPLWKIAEKKAFAKVGIIMTTEMCNLTMGYRINEVTDYWYERRPWEGKTKDEVTEDIIQTVIDEIKAKGNELKGVKRSLKLLKEQNYKMALASSSAMRIINIVVDKLEIREYFDAICSAETEPFGKPHPAVFITAAEKLRIAPHQCLVIEDSVNGVIAGKAARMKVVAIPDESLSGDKRFIIADSILKDLDHLTLDLIESFS</sequence>
<gene>
    <name evidence="1" type="ORF">MYP_4963</name>
</gene>
<proteinExistence type="predicted"/>
<dbReference type="STRING" id="153721.MYP_4963"/>
<dbReference type="SUPFAM" id="SSF56784">
    <property type="entry name" value="HAD-like"/>
    <property type="match status" value="1"/>
</dbReference>
<dbReference type="InterPro" id="IPR041492">
    <property type="entry name" value="HAD_2"/>
</dbReference>
<dbReference type="NCBIfam" id="NF008087">
    <property type="entry name" value="PRK10826.1"/>
    <property type="match status" value="1"/>
</dbReference>
<dbReference type="Gene3D" id="1.10.150.240">
    <property type="entry name" value="Putative phosphatase, domain 2"/>
    <property type="match status" value="1"/>
</dbReference>
<protein>
    <submittedName>
        <fullName evidence="1">Haloacid dehalogenase superfamily protein</fullName>
    </submittedName>
</protein>
<dbReference type="SFLD" id="SFLDG01129">
    <property type="entry name" value="C1.5:_HAD__Beta-PGM__Phosphata"/>
    <property type="match status" value="1"/>
</dbReference>
<dbReference type="Gene3D" id="3.40.50.1000">
    <property type="entry name" value="HAD superfamily/HAD-like"/>
    <property type="match status" value="1"/>
</dbReference>
<dbReference type="Proteomes" id="UP000030185">
    <property type="component" value="Unassembled WGS sequence"/>
</dbReference>
<dbReference type="InterPro" id="IPR006439">
    <property type="entry name" value="HAD-SF_hydro_IA"/>
</dbReference>
<evidence type="ECO:0000313" key="2">
    <source>
        <dbReference type="Proteomes" id="UP000030185"/>
    </source>
</evidence>
<dbReference type="RefSeq" id="WP_045469764.1">
    <property type="nucleotide sequence ID" value="NZ_BBLT01000016.1"/>
</dbReference>
<reference evidence="1 2" key="1">
    <citation type="submission" date="2014-09" db="EMBL/GenBank/DDBJ databases">
        <title>Sporocytophaga myxococcoides PG-01 genome sequencing.</title>
        <authorList>
            <person name="Liu L."/>
            <person name="Gao P.J."/>
            <person name="Chen G.J."/>
            <person name="Wang L.S."/>
        </authorList>
    </citation>
    <scope>NUCLEOTIDE SEQUENCE [LARGE SCALE GENOMIC DNA]</scope>
    <source>
        <strain evidence="1 2">PG-01</strain>
    </source>
</reference>
<dbReference type="NCBIfam" id="TIGR01509">
    <property type="entry name" value="HAD-SF-IA-v3"/>
    <property type="match status" value="1"/>
</dbReference>